<comment type="caution">
    <text evidence="1">The sequence shown here is derived from an EMBL/GenBank/DDBJ whole genome shotgun (WGS) entry which is preliminary data.</text>
</comment>
<proteinExistence type="predicted"/>
<name>A0A9J6AB60_SOLCO</name>
<dbReference type="Proteomes" id="UP000824120">
    <property type="component" value="Chromosome 2"/>
</dbReference>
<accession>A0A9J6AB60</accession>
<organism evidence="1 2">
    <name type="scientific">Solanum commersonii</name>
    <name type="common">Commerson's wild potato</name>
    <name type="synonym">Commerson's nightshade</name>
    <dbReference type="NCBI Taxonomy" id="4109"/>
    <lineage>
        <taxon>Eukaryota</taxon>
        <taxon>Viridiplantae</taxon>
        <taxon>Streptophyta</taxon>
        <taxon>Embryophyta</taxon>
        <taxon>Tracheophyta</taxon>
        <taxon>Spermatophyta</taxon>
        <taxon>Magnoliopsida</taxon>
        <taxon>eudicotyledons</taxon>
        <taxon>Gunneridae</taxon>
        <taxon>Pentapetalae</taxon>
        <taxon>asterids</taxon>
        <taxon>lamiids</taxon>
        <taxon>Solanales</taxon>
        <taxon>Solanaceae</taxon>
        <taxon>Solanoideae</taxon>
        <taxon>Solaneae</taxon>
        <taxon>Solanum</taxon>
    </lineage>
</organism>
<gene>
    <name evidence="1" type="ORF">H5410_007103</name>
</gene>
<dbReference type="EMBL" id="JACXVP010000002">
    <property type="protein sequence ID" value="KAG5621885.1"/>
    <property type="molecule type" value="Genomic_DNA"/>
</dbReference>
<dbReference type="AlphaFoldDB" id="A0A9J6AB60"/>
<reference evidence="1 2" key="1">
    <citation type="submission" date="2020-09" db="EMBL/GenBank/DDBJ databases">
        <title>De no assembly of potato wild relative species, Solanum commersonii.</title>
        <authorList>
            <person name="Cho K."/>
        </authorList>
    </citation>
    <scope>NUCLEOTIDE SEQUENCE [LARGE SCALE GENOMIC DNA]</scope>
    <source>
        <strain evidence="1">LZ3.2</strain>
        <tissue evidence="1">Leaf</tissue>
    </source>
</reference>
<keyword evidence="2" id="KW-1185">Reference proteome</keyword>
<sequence>MTRLNEGSAMIILDVSFEYEVAFVKKSLVQREGFGTFQLSCFSALCMPLLVDKVSSHSVMGDVYEVQE</sequence>
<evidence type="ECO:0000313" key="1">
    <source>
        <dbReference type="EMBL" id="KAG5621885.1"/>
    </source>
</evidence>
<evidence type="ECO:0000313" key="2">
    <source>
        <dbReference type="Proteomes" id="UP000824120"/>
    </source>
</evidence>
<protein>
    <submittedName>
        <fullName evidence="1">Uncharacterized protein</fullName>
    </submittedName>
</protein>